<gene>
    <name evidence="3" type="ORF">AK88_02996</name>
</gene>
<dbReference type="Proteomes" id="UP000054561">
    <property type="component" value="Unassembled WGS sequence"/>
</dbReference>
<dbReference type="PROSITE" id="PS51257">
    <property type="entry name" value="PROKAR_LIPOPROTEIN"/>
    <property type="match status" value="1"/>
</dbReference>
<proteinExistence type="predicted"/>
<name>A0A0D9QNN0_PLAFR</name>
<dbReference type="InterPro" id="IPR022139">
    <property type="entry name" value="Fam-L/Fam-M-like_plasmodium"/>
</dbReference>
<feature type="compositionally biased region" description="Basic and acidic residues" evidence="1">
    <location>
        <begin position="156"/>
        <end position="173"/>
    </location>
</feature>
<feature type="transmembrane region" description="Helical" evidence="2">
    <location>
        <begin position="6"/>
        <end position="24"/>
    </location>
</feature>
<keyword evidence="2" id="KW-0472">Membrane</keyword>
<protein>
    <recommendedName>
        <fullName evidence="5">Pv-fam-b protein</fullName>
    </recommendedName>
</protein>
<evidence type="ECO:0000313" key="3">
    <source>
        <dbReference type="EMBL" id="KJP87316.1"/>
    </source>
</evidence>
<feature type="region of interest" description="Disordered" evidence="1">
    <location>
        <begin position="151"/>
        <end position="173"/>
    </location>
</feature>
<accession>A0A0D9QNN0</accession>
<keyword evidence="2" id="KW-1133">Transmembrane helix</keyword>
<sequence>MLAILLKFFMLFILLLVYQYNNSLSSCSINLKRTNSVAATYQLRTSRLLLAEVQAHPESVCELESSTPKNEEPTRQNPSNVVAVHQASPSNDKQKGISLQDGQNLNYSDDSHILEENKKQQILKCVQDEKVTQNQELPNPPQQEITNVKMINTENNTEKDRKSAEKADSMKEKALSTEVTNGVECKKEVDVVLEKIKKMQQKFNDQEVVKTEVPKKKDDGQASREIKDSMKTKNNNVVFPASDSMKNTTNTKTGIPNPIGMLDSAIEKMIFKGLRYVDKCDRNRNISKTKRYLVRVMVYGGTFALPFIIALAGLAFKAVESLHWVMIIFCCFNIIACIYIFVKIVKYDLRCSGIRKPHFMDYVKTFIGYII</sequence>
<dbReference type="GeneID" id="24268310"/>
<feature type="region of interest" description="Disordered" evidence="1">
    <location>
        <begin position="61"/>
        <end position="80"/>
    </location>
</feature>
<keyword evidence="2" id="KW-0812">Transmembrane</keyword>
<dbReference type="Pfam" id="PF12420">
    <property type="entry name" value="DUF3671"/>
    <property type="match status" value="1"/>
</dbReference>
<dbReference type="AlphaFoldDB" id="A0A0D9QNN0"/>
<evidence type="ECO:0008006" key="5">
    <source>
        <dbReference type="Google" id="ProtNLM"/>
    </source>
</evidence>
<keyword evidence="4" id="KW-1185">Reference proteome</keyword>
<organism evidence="3 4">
    <name type="scientific">Plasmodium fragile</name>
    <dbReference type="NCBI Taxonomy" id="5857"/>
    <lineage>
        <taxon>Eukaryota</taxon>
        <taxon>Sar</taxon>
        <taxon>Alveolata</taxon>
        <taxon>Apicomplexa</taxon>
        <taxon>Aconoidasida</taxon>
        <taxon>Haemosporida</taxon>
        <taxon>Plasmodiidae</taxon>
        <taxon>Plasmodium</taxon>
        <taxon>Plasmodium (Plasmodium)</taxon>
    </lineage>
</organism>
<dbReference type="RefSeq" id="XP_012336042.1">
    <property type="nucleotide sequence ID" value="XM_012480619.1"/>
</dbReference>
<evidence type="ECO:0000256" key="2">
    <source>
        <dbReference type="SAM" id="Phobius"/>
    </source>
</evidence>
<dbReference type="EMBL" id="KQ001676">
    <property type="protein sequence ID" value="KJP87316.1"/>
    <property type="molecule type" value="Genomic_DNA"/>
</dbReference>
<reference evidence="3 4" key="1">
    <citation type="submission" date="2014-03" db="EMBL/GenBank/DDBJ databases">
        <title>The Genome Sequence of Plasmodium fragile nilgiri.</title>
        <authorList>
            <consortium name="The Broad Institute Genomics Platform"/>
            <consortium name="The Broad Institute Genome Sequencing Center for Infectious Disease"/>
            <person name="Neafsey D."/>
            <person name="Duraisingh M."/>
            <person name="Young S.K."/>
            <person name="Zeng Q."/>
            <person name="Gargeya S."/>
            <person name="Abouelleil A."/>
            <person name="Alvarado L."/>
            <person name="Chapman S.B."/>
            <person name="Gainer-Dewar J."/>
            <person name="Goldberg J."/>
            <person name="Griggs A."/>
            <person name="Gujja S."/>
            <person name="Hansen M."/>
            <person name="Howarth C."/>
            <person name="Imamovic A."/>
            <person name="Larimer J."/>
            <person name="Pearson M."/>
            <person name="Poon T.W."/>
            <person name="Priest M."/>
            <person name="Roberts A."/>
            <person name="Saif S."/>
            <person name="Shea T."/>
            <person name="Sykes S."/>
            <person name="Wortman J."/>
            <person name="Nusbaum C."/>
            <person name="Birren B."/>
        </authorList>
    </citation>
    <scope>NUCLEOTIDE SEQUENCE [LARGE SCALE GENOMIC DNA]</scope>
    <source>
        <strain evidence="4">nilgiri</strain>
    </source>
</reference>
<dbReference type="VEuPathDB" id="PlasmoDB:AK88_02996"/>
<dbReference type="OrthoDB" id="386852at2759"/>
<feature type="transmembrane region" description="Helical" evidence="2">
    <location>
        <begin position="292"/>
        <end position="316"/>
    </location>
</feature>
<feature type="transmembrane region" description="Helical" evidence="2">
    <location>
        <begin position="322"/>
        <end position="342"/>
    </location>
</feature>
<evidence type="ECO:0000256" key="1">
    <source>
        <dbReference type="SAM" id="MobiDB-lite"/>
    </source>
</evidence>
<evidence type="ECO:0000313" key="4">
    <source>
        <dbReference type="Proteomes" id="UP000054561"/>
    </source>
</evidence>